<sequence>MKHESRSVQSVENIGRLLELFTVDNPEIGVTQAAQRLGMSKSSVHALLTAMTRIGLLHRFVTGRYRLGFQVMALNTVLMSHTPWRRIAREEMTHLAEALGESVHLAAFDGGQAICIDKVEGNAPLVNTPIGGILPPHATALGKIILAHQPISEIQQLYDSGHQWQYTPNTITSHDELLSDLKHTRERGYAISIEERAMGLCSIAAPIRDPNGEVIAAMSVSLSTRHFQQRKASVITHLQAATASTSRRIGYDSTLDNEDGLYWHSINGKATLRRTRLRREEKP</sequence>
<dbReference type="Gene3D" id="3.30.450.40">
    <property type="match status" value="1"/>
</dbReference>
<name>C1D2E2_DEIDV</name>
<dbReference type="GO" id="GO:0003677">
    <property type="term" value="F:DNA binding"/>
    <property type="evidence" value="ECO:0007669"/>
    <property type="project" value="UniProtKB-KW"/>
</dbReference>
<dbReference type="Pfam" id="PF09339">
    <property type="entry name" value="HTH_IclR"/>
    <property type="match status" value="1"/>
</dbReference>
<dbReference type="EMBL" id="CP001115">
    <property type="protein sequence ID" value="ACO47581.1"/>
    <property type="molecule type" value="Genomic_DNA"/>
</dbReference>
<dbReference type="SMART" id="SM00346">
    <property type="entry name" value="HTH_ICLR"/>
    <property type="match status" value="1"/>
</dbReference>
<accession>C1D2E2</accession>
<evidence type="ECO:0000256" key="3">
    <source>
        <dbReference type="ARBA" id="ARBA00023163"/>
    </source>
</evidence>
<dbReference type="InterPro" id="IPR036388">
    <property type="entry name" value="WH-like_DNA-bd_sf"/>
</dbReference>
<dbReference type="SUPFAM" id="SSF46785">
    <property type="entry name" value="Winged helix' DNA-binding domain"/>
    <property type="match status" value="1"/>
</dbReference>
<proteinExistence type="predicted"/>
<reference evidence="6 7" key="1">
    <citation type="journal article" date="2009" name="PLoS Genet.">
        <title>Alliance of proteomics and genomics to unravel the specificities of Sahara bacterium Deinococcus deserti.</title>
        <authorList>
            <person name="de Groot A."/>
            <person name="Dulermo R."/>
            <person name="Ortet P."/>
            <person name="Blanchard L."/>
            <person name="Guerin P."/>
            <person name="Fernandez B."/>
            <person name="Vacherie B."/>
            <person name="Dossat C."/>
            <person name="Jolivet E."/>
            <person name="Siguier P."/>
            <person name="Chandler M."/>
            <person name="Barakat M."/>
            <person name="Dedieu A."/>
            <person name="Barbe V."/>
            <person name="Heulin T."/>
            <person name="Sommer S."/>
            <person name="Achouak W."/>
            <person name="Armengaud J."/>
        </authorList>
    </citation>
    <scope>NUCLEOTIDE SEQUENCE [LARGE SCALE GENOMIC DNA]</scope>
    <source>
        <strain evidence="7">DSM 17065 / CIP 109153 / LMG 22923 / VCD115</strain>
        <plasmid evidence="7">pDeide1</plasmid>
    </source>
</reference>
<dbReference type="KEGG" id="ddr:Deide_1p01380"/>
<evidence type="ECO:0000313" key="6">
    <source>
        <dbReference type="EMBL" id="ACO47581.1"/>
    </source>
</evidence>
<dbReference type="AlphaFoldDB" id="C1D2E2"/>
<dbReference type="InterPro" id="IPR014757">
    <property type="entry name" value="Tscrpt_reg_IclR_C"/>
</dbReference>
<dbReference type="RefSeq" id="WP_012694704.1">
    <property type="nucleotide sequence ID" value="NC_012527.1"/>
</dbReference>
<dbReference type="Pfam" id="PF01614">
    <property type="entry name" value="IclR_C"/>
    <property type="match status" value="1"/>
</dbReference>
<dbReference type="Gene3D" id="1.10.10.10">
    <property type="entry name" value="Winged helix-like DNA-binding domain superfamily/Winged helix DNA-binding domain"/>
    <property type="match status" value="1"/>
</dbReference>
<keyword evidence="2" id="KW-0238">DNA-binding</keyword>
<evidence type="ECO:0000256" key="1">
    <source>
        <dbReference type="ARBA" id="ARBA00023015"/>
    </source>
</evidence>
<dbReference type="PROSITE" id="PS51078">
    <property type="entry name" value="ICLR_ED"/>
    <property type="match status" value="1"/>
</dbReference>
<keyword evidence="7" id="KW-1185">Reference proteome</keyword>
<gene>
    <name evidence="6" type="ordered locus">Deide_1p01380</name>
</gene>
<dbReference type="PANTHER" id="PTHR30136">
    <property type="entry name" value="HELIX-TURN-HELIX TRANSCRIPTIONAL REGULATOR, ICLR FAMILY"/>
    <property type="match status" value="1"/>
</dbReference>
<dbReference type="GO" id="GO:0003700">
    <property type="term" value="F:DNA-binding transcription factor activity"/>
    <property type="evidence" value="ECO:0007669"/>
    <property type="project" value="TreeGrafter"/>
</dbReference>
<feature type="domain" description="HTH iclR-type" evidence="4">
    <location>
        <begin position="8"/>
        <end position="69"/>
    </location>
</feature>
<keyword evidence="1" id="KW-0805">Transcription regulation</keyword>
<dbReference type="GO" id="GO:0045892">
    <property type="term" value="P:negative regulation of DNA-templated transcription"/>
    <property type="evidence" value="ECO:0007669"/>
    <property type="project" value="TreeGrafter"/>
</dbReference>
<keyword evidence="6" id="KW-0614">Plasmid</keyword>
<evidence type="ECO:0000313" key="7">
    <source>
        <dbReference type="Proteomes" id="UP000002208"/>
    </source>
</evidence>
<protein>
    <submittedName>
        <fullName evidence="6">Putative transcriptional regulator, IclR family</fullName>
    </submittedName>
</protein>
<organism evidence="6 7">
    <name type="scientific">Deinococcus deserti (strain DSM 17065 / CIP 109153 / LMG 22923 / VCD115)</name>
    <dbReference type="NCBI Taxonomy" id="546414"/>
    <lineage>
        <taxon>Bacteria</taxon>
        <taxon>Thermotogati</taxon>
        <taxon>Deinococcota</taxon>
        <taxon>Deinococci</taxon>
        <taxon>Deinococcales</taxon>
        <taxon>Deinococcaceae</taxon>
        <taxon>Deinococcus</taxon>
    </lineage>
</organism>
<geneLocation type="plasmid" evidence="7">
    <name>pDeide1</name>
</geneLocation>
<dbReference type="InterPro" id="IPR050707">
    <property type="entry name" value="HTH_MetabolicPath_Reg"/>
</dbReference>
<dbReference type="PROSITE" id="PS51077">
    <property type="entry name" value="HTH_ICLR"/>
    <property type="match status" value="1"/>
</dbReference>
<dbReference type="OrthoDB" id="9791752at2"/>
<keyword evidence="3" id="KW-0804">Transcription</keyword>
<evidence type="ECO:0000259" key="5">
    <source>
        <dbReference type="PROSITE" id="PS51078"/>
    </source>
</evidence>
<dbReference type="InterPro" id="IPR029016">
    <property type="entry name" value="GAF-like_dom_sf"/>
</dbReference>
<dbReference type="PANTHER" id="PTHR30136:SF2">
    <property type="entry name" value="TRANSCRIPTIONAL REGULATOR ICLR"/>
    <property type="match status" value="1"/>
</dbReference>
<dbReference type="InterPro" id="IPR005471">
    <property type="entry name" value="Tscrpt_reg_IclR_N"/>
</dbReference>
<evidence type="ECO:0000259" key="4">
    <source>
        <dbReference type="PROSITE" id="PS51077"/>
    </source>
</evidence>
<dbReference type="Proteomes" id="UP000002208">
    <property type="component" value="Plasmid 1"/>
</dbReference>
<evidence type="ECO:0000256" key="2">
    <source>
        <dbReference type="ARBA" id="ARBA00023125"/>
    </source>
</evidence>
<feature type="domain" description="IclR-ED" evidence="5">
    <location>
        <begin position="70"/>
        <end position="251"/>
    </location>
</feature>
<dbReference type="HOGENOM" id="CLU_062618_5_5_0"/>
<dbReference type="SUPFAM" id="SSF55781">
    <property type="entry name" value="GAF domain-like"/>
    <property type="match status" value="1"/>
</dbReference>
<dbReference type="InterPro" id="IPR036390">
    <property type="entry name" value="WH_DNA-bd_sf"/>
</dbReference>